<feature type="site" description="Could be important to modulate the pK values of the two catalytic cysteine residues" evidence="8">
    <location>
        <position position="218"/>
    </location>
</feature>
<keyword evidence="5 8" id="KW-0457">Lysine biosynthesis</keyword>
<organism evidence="10 11">
    <name type="scientific">Prochlorococcus marinus (strain MIT 9211)</name>
    <dbReference type="NCBI Taxonomy" id="93059"/>
    <lineage>
        <taxon>Bacteria</taxon>
        <taxon>Bacillati</taxon>
        <taxon>Cyanobacteriota</taxon>
        <taxon>Cyanophyceae</taxon>
        <taxon>Synechococcales</taxon>
        <taxon>Prochlorococcaceae</taxon>
        <taxon>Prochlorococcus</taxon>
    </lineage>
</organism>
<feature type="binding site" evidence="8">
    <location>
        <begin position="228"/>
        <end position="229"/>
    </location>
    <ligand>
        <name>substrate</name>
    </ligand>
</feature>
<feature type="active site" description="Proton acceptor" evidence="8">
    <location>
        <position position="227"/>
    </location>
</feature>
<comment type="pathway">
    <text evidence="1 8">Amino-acid biosynthesis; L-lysine biosynthesis via DAP pathway; DL-2,6-diaminopimelate from LL-2,6-diaminopimelate: step 1/1.</text>
</comment>
<comment type="similarity">
    <text evidence="2 8">Belongs to the diaminopimelate epimerase family.</text>
</comment>
<feature type="binding site" evidence="8">
    <location>
        <position position="167"/>
    </location>
    <ligand>
        <name>substrate</name>
    </ligand>
</feature>
<dbReference type="eggNOG" id="COG0253">
    <property type="taxonomic scope" value="Bacteria"/>
</dbReference>
<dbReference type="GO" id="GO:0009089">
    <property type="term" value="P:lysine biosynthetic process via diaminopimelate"/>
    <property type="evidence" value="ECO:0007669"/>
    <property type="project" value="UniProtKB-UniRule"/>
</dbReference>
<proteinExistence type="inferred from homology"/>
<dbReference type="RefSeq" id="WP_012195429.1">
    <property type="nucleotide sequence ID" value="NC_009976.1"/>
</dbReference>
<dbReference type="AlphaFoldDB" id="A9BAE5"/>
<keyword evidence="8" id="KW-0963">Cytoplasm</keyword>
<dbReference type="EMBL" id="CP000878">
    <property type="protein sequence ID" value="ABX08807.1"/>
    <property type="molecule type" value="Genomic_DNA"/>
</dbReference>
<dbReference type="Pfam" id="PF01678">
    <property type="entry name" value="DAP_epimerase"/>
    <property type="match status" value="2"/>
</dbReference>
<dbReference type="GO" id="GO:0008837">
    <property type="term" value="F:diaminopimelate epimerase activity"/>
    <property type="evidence" value="ECO:0007669"/>
    <property type="project" value="UniProtKB-UniRule"/>
</dbReference>
<protein>
    <recommendedName>
        <fullName evidence="3 8">Diaminopimelate epimerase</fullName>
        <shortName evidence="8">DAP epimerase</shortName>
        <ecNumber evidence="3 8">5.1.1.7</ecNumber>
    </recommendedName>
    <alternativeName>
        <fullName evidence="8">PLP-independent amino acid racemase</fullName>
    </alternativeName>
</protein>
<evidence type="ECO:0000313" key="10">
    <source>
        <dbReference type="EMBL" id="ABX08807.1"/>
    </source>
</evidence>
<feature type="active site" evidence="9">
    <location>
        <position position="80"/>
    </location>
</feature>
<evidence type="ECO:0000256" key="1">
    <source>
        <dbReference type="ARBA" id="ARBA00005196"/>
    </source>
</evidence>
<dbReference type="KEGG" id="pmj:P9211_08761"/>
<feature type="binding site" evidence="8">
    <location>
        <position position="200"/>
    </location>
    <ligand>
        <name>substrate</name>
    </ligand>
</feature>
<feature type="binding site" evidence="8">
    <location>
        <position position="71"/>
    </location>
    <ligand>
        <name>substrate</name>
    </ligand>
</feature>
<evidence type="ECO:0000256" key="7">
    <source>
        <dbReference type="ARBA" id="ARBA00051712"/>
    </source>
</evidence>
<comment type="caution">
    <text evidence="8">Lacks conserved residue(s) required for the propagation of feature annotation.</text>
</comment>
<keyword evidence="6 8" id="KW-0413">Isomerase</keyword>
<comment type="subunit">
    <text evidence="8">Homodimer.</text>
</comment>
<dbReference type="InterPro" id="IPR018510">
    <property type="entry name" value="DAP_epimerase_AS"/>
</dbReference>
<name>A9BAE5_PROM4</name>
<dbReference type="UniPathway" id="UPA00034">
    <property type="reaction ID" value="UER00025"/>
</dbReference>
<evidence type="ECO:0000256" key="2">
    <source>
        <dbReference type="ARBA" id="ARBA00010219"/>
    </source>
</evidence>
<dbReference type="InterPro" id="IPR001653">
    <property type="entry name" value="DAP_epimerase_DapF"/>
</dbReference>
<keyword evidence="4 8" id="KW-0028">Amino-acid biosynthesis</keyword>
<dbReference type="STRING" id="93059.P9211_08761"/>
<sequence length="284" mass="31201">MTLIGFKKYHGLGNDFIIIDGRFSLLPSSIVSAEKHLVISLCKRHYGIGCDGIILILPPVAGGDFRMKIFNSDGSEPEMCGNGIRCLIRYILDDSEDDFVDSFIVETLAGKIQINIEEGNIKVDMGSPIFAPEKIPTTLPINERGIPQGRITILDQDFLVSACSMGNPHAIIEVPTIKNIPLYEWGQKLETHPVFPKYTNVHFVQVKSRSEIEILIWERGCGPTLACGTGACACLAVLAKLGKCNDLILVKLPGGELEINWPKMKGSIFMIGDAKYVYSGSFNI</sequence>
<comment type="function">
    <text evidence="8">Catalyzes the stereoinversion of LL-2,6-diaminopimelate (L,L-DAP) to meso-diaminopimelate (meso-DAP), a precursor of L-lysine and an essential component of the bacterial peptidoglycan.</text>
</comment>
<evidence type="ECO:0000256" key="9">
    <source>
        <dbReference type="PROSITE-ProRule" id="PRU10125"/>
    </source>
</evidence>
<dbReference type="HAMAP" id="MF_00197">
    <property type="entry name" value="DAP_epimerase"/>
    <property type="match status" value="1"/>
</dbReference>
<evidence type="ECO:0000313" key="11">
    <source>
        <dbReference type="Proteomes" id="UP000000788"/>
    </source>
</evidence>
<accession>A9BAE5</accession>
<dbReference type="SUPFAM" id="SSF54506">
    <property type="entry name" value="Diaminopimelate epimerase-like"/>
    <property type="match status" value="2"/>
</dbReference>
<dbReference type="PROSITE" id="PS01326">
    <property type="entry name" value="DAP_EPIMERASE"/>
    <property type="match status" value="1"/>
</dbReference>
<feature type="binding site" evidence="8">
    <location>
        <position position="14"/>
    </location>
    <ligand>
        <name>substrate</name>
    </ligand>
</feature>
<dbReference type="HOGENOM" id="CLU_053306_3_0_3"/>
<dbReference type="EC" id="5.1.1.7" evidence="3 8"/>
<dbReference type="PANTHER" id="PTHR31689:SF0">
    <property type="entry name" value="DIAMINOPIMELATE EPIMERASE"/>
    <property type="match status" value="1"/>
</dbReference>
<feature type="binding site" evidence="8">
    <location>
        <begin position="81"/>
        <end position="82"/>
    </location>
    <ligand>
        <name>substrate</name>
    </ligand>
</feature>
<evidence type="ECO:0000256" key="6">
    <source>
        <dbReference type="ARBA" id="ARBA00023235"/>
    </source>
</evidence>
<keyword evidence="11" id="KW-1185">Reference proteome</keyword>
<feature type="site" description="Could be important to modulate the pK values of the two catalytic cysteine residues" evidence="8">
    <location>
        <position position="169"/>
    </location>
</feature>
<dbReference type="Proteomes" id="UP000000788">
    <property type="component" value="Chromosome"/>
</dbReference>
<comment type="catalytic activity">
    <reaction evidence="7 8">
        <text>(2S,6S)-2,6-diaminopimelate = meso-2,6-diaminopimelate</text>
        <dbReference type="Rhea" id="RHEA:15393"/>
        <dbReference type="ChEBI" id="CHEBI:57609"/>
        <dbReference type="ChEBI" id="CHEBI:57791"/>
        <dbReference type="EC" id="5.1.1.7"/>
    </reaction>
</comment>
<evidence type="ECO:0000256" key="4">
    <source>
        <dbReference type="ARBA" id="ARBA00022605"/>
    </source>
</evidence>
<dbReference type="OrthoDB" id="9805408at2"/>
<dbReference type="NCBIfam" id="TIGR00652">
    <property type="entry name" value="DapF"/>
    <property type="match status" value="1"/>
</dbReference>
<evidence type="ECO:0000256" key="5">
    <source>
        <dbReference type="ARBA" id="ARBA00023154"/>
    </source>
</evidence>
<reference evidence="10 11" key="1">
    <citation type="journal article" date="2007" name="PLoS Genet.">
        <title>Patterns and implications of gene gain and loss in the evolution of Prochlorococcus.</title>
        <authorList>
            <person name="Kettler G.C."/>
            <person name="Martiny A.C."/>
            <person name="Huang K."/>
            <person name="Zucker J."/>
            <person name="Coleman M.L."/>
            <person name="Rodrigue S."/>
            <person name="Chen F."/>
            <person name="Lapidus A."/>
            <person name="Ferriera S."/>
            <person name="Johnson J."/>
            <person name="Steglich C."/>
            <person name="Church G.M."/>
            <person name="Richardson P."/>
            <person name="Chisholm S.W."/>
        </authorList>
    </citation>
    <scope>NUCLEOTIDE SEQUENCE [LARGE SCALE GENOMIC DNA]</scope>
    <source>
        <strain evidence="11">MIT 9211</strain>
    </source>
</reference>
<feature type="binding site" evidence="8">
    <location>
        <begin position="218"/>
        <end position="219"/>
    </location>
    <ligand>
        <name>substrate</name>
    </ligand>
</feature>
<evidence type="ECO:0000256" key="3">
    <source>
        <dbReference type="ARBA" id="ARBA00013080"/>
    </source>
</evidence>
<gene>
    <name evidence="8 10" type="primary">dapF</name>
    <name evidence="10" type="ordered locus">P9211_08761</name>
</gene>
<dbReference type="Gene3D" id="3.10.310.10">
    <property type="entry name" value="Diaminopimelate Epimerase, Chain A, domain 1"/>
    <property type="match status" value="2"/>
</dbReference>
<comment type="subcellular location">
    <subcellularLocation>
        <location evidence="8">Cytoplasm</location>
    </subcellularLocation>
</comment>
<feature type="active site" description="Proton donor" evidence="8">
    <location>
        <position position="80"/>
    </location>
</feature>
<dbReference type="PANTHER" id="PTHR31689">
    <property type="entry name" value="DIAMINOPIMELATE EPIMERASE, CHLOROPLASTIC"/>
    <property type="match status" value="1"/>
</dbReference>
<dbReference type="GO" id="GO:0005829">
    <property type="term" value="C:cytosol"/>
    <property type="evidence" value="ECO:0007669"/>
    <property type="project" value="TreeGrafter"/>
</dbReference>
<evidence type="ECO:0000256" key="8">
    <source>
        <dbReference type="HAMAP-Rule" id="MF_00197"/>
    </source>
</evidence>